<protein>
    <submittedName>
        <fullName evidence="6">Glycosyl Hydrolase Family 88</fullName>
    </submittedName>
</protein>
<dbReference type="STRING" id="572036.SAMN05661099_1535"/>
<keyword evidence="1 6" id="KW-0378">Hydrolase</keyword>
<accession>A0A1T5BEE3</accession>
<dbReference type="Proteomes" id="UP000189981">
    <property type="component" value="Unassembled WGS sequence"/>
</dbReference>
<gene>
    <name evidence="6" type="ORF">SAMN05661099_1535</name>
</gene>
<feature type="binding site" evidence="4">
    <location>
        <position position="255"/>
    </location>
    <ligand>
        <name>substrate</name>
    </ligand>
</feature>
<dbReference type="PROSITE" id="PS51257">
    <property type="entry name" value="PROKAR_LIPOPROTEIN"/>
    <property type="match status" value="1"/>
</dbReference>
<feature type="binding site" evidence="4">
    <location>
        <position position="251"/>
    </location>
    <ligand>
        <name>substrate</name>
    </ligand>
</feature>
<evidence type="ECO:0000313" key="6">
    <source>
        <dbReference type="EMBL" id="SKB45661.1"/>
    </source>
</evidence>
<evidence type="ECO:0000313" key="7">
    <source>
        <dbReference type="Proteomes" id="UP000189981"/>
    </source>
</evidence>
<feature type="binding site" evidence="4">
    <location>
        <position position="119"/>
    </location>
    <ligand>
        <name>substrate</name>
    </ligand>
</feature>
<dbReference type="GO" id="GO:0000272">
    <property type="term" value="P:polysaccharide catabolic process"/>
    <property type="evidence" value="ECO:0007669"/>
    <property type="project" value="TreeGrafter"/>
</dbReference>
<dbReference type="GO" id="GO:0052757">
    <property type="term" value="F:chondroitin hydrolase activity"/>
    <property type="evidence" value="ECO:0007669"/>
    <property type="project" value="TreeGrafter"/>
</dbReference>
<dbReference type="AlphaFoldDB" id="A0A1T5BEE3"/>
<sequence>MRRYPKVLILLFAAAFLSSACSKKLIVSKVLAHAESQTKILLEETKRTQAAQKNTALFSPRTVENNELKLVASTDWTSGFFAGNLWYLYELTGKPEWRDHAIEYTKPVEREKMNGVTHDMGFKIYNSFGHQYRLTKDEHAKEVIIQGAKTLSTRFNPKVGAIRSWDHHDYLWKYPVIIDNMLNLELLFEATRLTGDSSFYKIAVSHANTTMKNHYRDNNSTWHVVDYNTETGEVVKKQTHQGYSHTSSWARGQAWGLYGYTMCYRETKNPIYLRQAEKIASFIFSHPSMPEDLVPIWDYDAAVLPGEPRDVSAATVTAAALYELSTYSDDNRGDYLAKADKIMNSVTTKYSSKPGTNYGFILNHSTGNKPAKSEIDVPINYADYYYLEALIRKQKVKY</sequence>
<proteinExistence type="inferred from homology"/>
<dbReference type="InterPro" id="IPR008928">
    <property type="entry name" value="6-hairpin_glycosidase_sf"/>
</dbReference>
<evidence type="ECO:0000256" key="3">
    <source>
        <dbReference type="PIRSR" id="PIRSR610905-1"/>
    </source>
</evidence>
<feature type="chain" id="PRO_5012029800" evidence="5">
    <location>
        <begin position="21"/>
        <end position="398"/>
    </location>
</feature>
<comment type="similarity">
    <text evidence="2">Belongs to the glycosyl hydrolase 88 family.</text>
</comment>
<organism evidence="6 7">
    <name type="scientific">Daejeonella lutea</name>
    <dbReference type="NCBI Taxonomy" id="572036"/>
    <lineage>
        <taxon>Bacteria</taxon>
        <taxon>Pseudomonadati</taxon>
        <taxon>Bacteroidota</taxon>
        <taxon>Sphingobacteriia</taxon>
        <taxon>Sphingobacteriales</taxon>
        <taxon>Sphingobacteriaceae</taxon>
        <taxon>Daejeonella</taxon>
    </lineage>
</organism>
<dbReference type="Gene3D" id="1.50.10.10">
    <property type="match status" value="1"/>
</dbReference>
<name>A0A1T5BEE3_9SPHI</name>
<feature type="binding site" evidence="4">
    <location>
        <position position="179"/>
    </location>
    <ligand>
        <name>substrate</name>
    </ligand>
</feature>
<dbReference type="EMBL" id="FUYR01000001">
    <property type="protein sequence ID" value="SKB45661.1"/>
    <property type="molecule type" value="Genomic_DNA"/>
</dbReference>
<dbReference type="InterPro" id="IPR052369">
    <property type="entry name" value="UG_Glycosaminoglycan_Hydrolase"/>
</dbReference>
<feature type="signal peptide" evidence="5">
    <location>
        <begin position="1"/>
        <end position="20"/>
    </location>
</feature>
<dbReference type="InterPro" id="IPR010905">
    <property type="entry name" value="Glyco_hydro_88"/>
</dbReference>
<dbReference type="RefSeq" id="WP_079702000.1">
    <property type="nucleotide sequence ID" value="NZ_FUYR01000001.1"/>
</dbReference>
<dbReference type="Pfam" id="PF07470">
    <property type="entry name" value="Glyco_hydro_88"/>
    <property type="match status" value="1"/>
</dbReference>
<keyword evidence="5" id="KW-0732">Signal</keyword>
<feature type="active site" description="Proton donor" evidence="3">
    <location>
        <position position="179"/>
    </location>
</feature>
<dbReference type="InterPro" id="IPR012341">
    <property type="entry name" value="6hp_glycosidase-like_sf"/>
</dbReference>
<evidence type="ECO:0000256" key="4">
    <source>
        <dbReference type="PIRSR" id="PIRSR610905-2"/>
    </source>
</evidence>
<dbReference type="PANTHER" id="PTHR36845:SF1">
    <property type="entry name" value="HYDROLASE, PUTATIVE (AFU_ORTHOLOGUE AFUA_7G05090)-RELATED"/>
    <property type="match status" value="1"/>
</dbReference>
<evidence type="ECO:0000256" key="2">
    <source>
        <dbReference type="ARBA" id="ARBA00038358"/>
    </source>
</evidence>
<dbReference type="PANTHER" id="PTHR36845">
    <property type="entry name" value="HYDROLASE, PUTATIVE (AFU_ORTHOLOGUE AFUA_7G05090)-RELATED"/>
    <property type="match status" value="1"/>
</dbReference>
<reference evidence="7" key="1">
    <citation type="submission" date="2017-02" db="EMBL/GenBank/DDBJ databases">
        <authorList>
            <person name="Varghese N."/>
            <person name="Submissions S."/>
        </authorList>
    </citation>
    <scope>NUCLEOTIDE SEQUENCE [LARGE SCALE GENOMIC DNA]</scope>
    <source>
        <strain evidence="7">DSM 22385</strain>
    </source>
</reference>
<feature type="active site" description="Nucleophile" evidence="3">
    <location>
        <position position="119"/>
    </location>
</feature>
<evidence type="ECO:0000256" key="5">
    <source>
        <dbReference type="SAM" id="SignalP"/>
    </source>
</evidence>
<evidence type="ECO:0000256" key="1">
    <source>
        <dbReference type="ARBA" id="ARBA00022801"/>
    </source>
</evidence>
<dbReference type="OrthoDB" id="428577at2"/>
<keyword evidence="7" id="KW-1185">Reference proteome</keyword>
<dbReference type="SUPFAM" id="SSF48208">
    <property type="entry name" value="Six-hairpin glycosidases"/>
    <property type="match status" value="1"/>
</dbReference>
<feature type="binding site" evidence="4">
    <location>
        <position position="239"/>
    </location>
    <ligand>
        <name>substrate</name>
    </ligand>
</feature>